<dbReference type="SUPFAM" id="SSF49562">
    <property type="entry name" value="C2 domain (Calcium/lipid-binding domain, CaLB)"/>
    <property type="match status" value="1"/>
</dbReference>
<feature type="region of interest" description="Disordered" evidence="1">
    <location>
        <begin position="147"/>
        <end position="193"/>
    </location>
</feature>
<dbReference type="Pfam" id="PF00168">
    <property type="entry name" value="C2"/>
    <property type="match status" value="1"/>
</dbReference>
<accession>A0A9Q1KE41</accession>
<feature type="region of interest" description="Disordered" evidence="1">
    <location>
        <begin position="310"/>
        <end position="342"/>
    </location>
</feature>
<dbReference type="InterPro" id="IPR000008">
    <property type="entry name" value="C2_dom"/>
</dbReference>
<dbReference type="PANTHER" id="PTHR32246:SF143">
    <property type="entry name" value="CALCIUM-DEPENDENT LIPID-BINDING (CALB DOMAIN) FAMILY PROTEIN"/>
    <property type="match status" value="1"/>
</dbReference>
<dbReference type="OrthoDB" id="1909968at2759"/>
<dbReference type="Gene3D" id="2.60.40.150">
    <property type="entry name" value="C2 domain"/>
    <property type="match status" value="1"/>
</dbReference>
<evidence type="ECO:0000313" key="4">
    <source>
        <dbReference type="Proteomes" id="UP001153076"/>
    </source>
</evidence>
<dbReference type="Proteomes" id="UP001153076">
    <property type="component" value="Unassembled WGS sequence"/>
</dbReference>
<name>A0A9Q1KE41_9CARY</name>
<evidence type="ECO:0000313" key="3">
    <source>
        <dbReference type="EMBL" id="KAJ8441168.1"/>
    </source>
</evidence>
<feature type="domain" description="C2" evidence="2">
    <location>
        <begin position="1"/>
        <end position="111"/>
    </location>
</feature>
<dbReference type="InterPro" id="IPR044750">
    <property type="entry name" value="C2_SRC2/BAP"/>
</dbReference>
<evidence type="ECO:0000256" key="1">
    <source>
        <dbReference type="SAM" id="MobiDB-lite"/>
    </source>
</evidence>
<sequence>MGDHPQQLLQLQINIVSARDLASVSKSMQTYAVVYINPDQKMTSRVDPKGKNCPEWYEKFTFWVVPQILYSDSCTVVVEIYARSCIRDALVGSVRVPAHQIIPAHPTAQTRRAVALQIRRPSGRPQGILNIAVSLLEDSLTNIPLSGVGTEDDKSRAKAEAGSTIHRVKSDRSSLVVAPEEDRSDPTQGAGQQCGSLCNSDVGPSASVVAAAVASGLYVPPSAAKGRRKVTKGVKDDGESSILQWADEESEEATKEKIERWKTDLRMMNGGHGEGARRHHRRRRTETQGKARVCFGNAYGFEFTIVCGGNQANNNTNKNKNKKVHSKKVDSALSDDSSYIDL</sequence>
<dbReference type="AlphaFoldDB" id="A0A9Q1KE41"/>
<comment type="caution">
    <text evidence="3">The sequence shown here is derived from an EMBL/GenBank/DDBJ whole genome shotgun (WGS) entry which is preliminary data.</text>
</comment>
<dbReference type="PANTHER" id="PTHR32246">
    <property type="entry name" value="INGRESSION PROTEIN FIC1"/>
    <property type="match status" value="1"/>
</dbReference>
<gene>
    <name evidence="3" type="ORF">Cgig2_024897</name>
</gene>
<protein>
    <recommendedName>
        <fullName evidence="2">C2 domain-containing protein</fullName>
    </recommendedName>
</protein>
<evidence type="ECO:0000259" key="2">
    <source>
        <dbReference type="PROSITE" id="PS50004"/>
    </source>
</evidence>
<keyword evidence="4" id="KW-1185">Reference proteome</keyword>
<dbReference type="InterPro" id="IPR035892">
    <property type="entry name" value="C2_domain_sf"/>
</dbReference>
<feature type="region of interest" description="Disordered" evidence="1">
    <location>
        <begin position="267"/>
        <end position="286"/>
    </location>
</feature>
<dbReference type="PROSITE" id="PS50004">
    <property type="entry name" value="C2"/>
    <property type="match status" value="1"/>
</dbReference>
<dbReference type="EMBL" id="JAKOGI010000174">
    <property type="protein sequence ID" value="KAJ8441168.1"/>
    <property type="molecule type" value="Genomic_DNA"/>
</dbReference>
<organism evidence="3 4">
    <name type="scientific">Carnegiea gigantea</name>
    <dbReference type="NCBI Taxonomy" id="171969"/>
    <lineage>
        <taxon>Eukaryota</taxon>
        <taxon>Viridiplantae</taxon>
        <taxon>Streptophyta</taxon>
        <taxon>Embryophyta</taxon>
        <taxon>Tracheophyta</taxon>
        <taxon>Spermatophyta</taxon>
        <taxon>Magnoliopsida</taxon>
        <taxon>eudicotyledons</taxon>
        <taxon>Gunneridae</taxon>
        <taxon>Pentapetalae</taxon>
        <taxon>Caryophyllales</taxon>
        <taxon>Cactineae</taxon>
        <taxon>Cactaceae</taxon>
        <taxon>Cactoideae</taxon>
        <taxon>Echinocereeae</taxon>
        <taxon>Carnegiea</taxon>
    </lineage>
</organism>
<dbReference type="GO" id="GO:0006952">
    <property type="term" value="P:defense response"/>
    <property type="evidence" value="ECO:0007669"/>
    <property type="project" value="InterPro"/>
</dbReference>
<reference evidence="3" key="1">
    <citation type="submission" date="2022-04" db="EMBL/GenBank/DDBJ databases">
        <title>Carnegiea gigantea Genome sequencing and assembly v2.</title>
        <authorList>
            <person name="Copetti D."/>
            <person name="Sanderson M.J."/>
            <person name="Burquez A."/>
            <person name="Wojciechowski M.F."/>
        </authorList>
    </citation>
    <scope>NUCLEOTIDE SEQUENCE</scope>
    <source>
        <strain evidence="3">SGP5-SGP5p</strain>
        <tissue evidence="3">Aerial part</tissue>
    </source>
</reference>
<dbReference type="SMART" id="SM00239">
    <property type="entry name" value="C2"/>
    <property type="match status" value="1"/>
</dbReference>
<proteinExistence type="predicted"/>
<dbReference type="CDD" id="cd04051">
    <property type="entry name" value="C2_SRC2_like"/>
    <property type="match status" value="1"/>
</dbReference>